<evidence type="ECO:0000313" key="4">
    <source>
        <dbReference type="Proteomes" id="UP001220064"/>
    </source>
</evidence>
<protein>
    <recommendedName>
        <fullName evidence="5">DUF2631 domain-containing protein</fullName>
    </recommendedName>
</protein>
<reference evidence="3 4" key="1">
    <citation type="submission" date="2020-10" db="EMBL/GenBank/DDBJ databases">
        <title>Complete genome sequence of Corynebacterium massiliense DSM 45435, type strain of Corynebacterium massiliense.</title>
        <authorList>
            <person name="Busche T."/>
            <person name="Kalinowski J."/>
            <person name="Ruckert C."/>
        </authorList>
    </citation>
    <scope>NUCLEOTIDE SEQUENCE [LARGE SCALE GENOMIC DNA]</scope>
    <source>
        <strain evidence="3 4">DSM 45435</strain>
    </source>
</reference>
<name>A0ABY7U7R3_9CORY</name>
<keyword evidence="2" id="KW-1133">Transmembrane helix</keyword>
<dbReference type="Proteomes" id="UP001220064">
    <property type="component" value="Chromosome"/>
</dbReference>
<gene>
    <name evidence="3" type="ORF">CMASS_06580</name>
</gene>
<proteinExistence type="predicted"/>
<evidence type="ECO:0000313" key="3">
    <source>
        <dbReference type="EMBL" id="WCZ32750.1"/>
    </source>
</evidence>
<dbReference type="EMBL" id="CP063189">
    <property type="protein sequence ID" value="WCZ32750.1"/>
    <property type="molecule type" value="Genomic_DNA"/>
</dbReference>
<keyword evidence="2" id="KW-0472">Membrane</keyword>
<feature type="region of interest" description="Disordered" evidence="1">
    <location>
        <begin position="134"/>
        <end position="172"/>
    </location>
</feature>
<keyword evidence="2" id="KW-0812">Transmembrane</keyword>
<feature type="transmembrane region" description="Helical" evidence="2">
    <location>
        <begin position="32"/>
        <end position="48"/>
    </location>
</feature>
<keyword evidence="4" id="KW-1185">Reference proteome</keyword>
<evidence type="ECO:0000256" key="2">
    <source>
        <dbReference type="SAM" id="Phobius"/>
    </source>
</evidence>
<evidence type="ECO:0008006" key="5">
    <source>
        <dbReference type="Google" id="ProtNLM"/>
    </source>
</evidence>
<dbReference type="InterPro" id="IPR024341">
    <property type="entry name" value="DUF2631"/>
</dbReference>
<accession>A0ABY7U7R3</accession>
<feature type="transmembrane region" description="Helical" evidence="2">
    <location>
        <begin position="60"/>
        <end position="78"/>
    </location>
</feature>
<sequence length="172" mass="18907">MSSHKPTPQVYDGISTEEVPSAGFGWSRTPRTGVQIAGWISVFLLLMYNFGNHKGHVETVWLFVLAALLIVGLLIHLFQPKLNQVRTLTARNKPVGYKEQDWNHMQKTLTGPYAELSDDELRALNVDPEARRRELASSERTASINVGSHANYATPVSSGAAAAHTASPVSRD</sequence>
<dbReference type="Pfam" id="PF10939">
    <property type="entry name" value="DUF2631"/>
    <property type="match status" value="1"/>
</dbReference>
<evidence type="ECO:0000256" key="1">
    <source>
        <dbReference type="SAM" id="MobiDB-lite"/>
    </source>
</evidence>
<organism evidence="3 4">
    <name type="scientific">Corynebacterium massiliense DSM 45435</name>
    <dbReference type="NCBI Taxonomy" id="1121364"/>
    <lineage>
        <taxon>Bacteria</taxon>
        <taxon>Bacillati</taxon>
        <taxon>Actinomycetota</taxon>
        <taxon>Actinomycetes</taxon>
        <taxon>Mycobacteriales</taxon>
        <taxon>Corynebacteriaceae</taxon>
        <taxon>Corynebacterium</taxon>
    </lineage>
</organism>